<protein>
    <submittedName>
        <fullName evidence="4">DNA protecting protein DprA</fullName>
    </submittedName>
</protein>
<dbReference type="Pfam" id="PF02481">
    <property type="entry name" value="DNA_processg_A"/>
    <property type="match status" value="1"/>
</dbReference>
<dbReference type="InterPro" id="IPR041614">
    <property type="entry name" value="DprA_WH"/>
</dbReference>
<dbReference type="InterPro" id="IPR057666">
    <property type="entry name" value="DrpA_SLOG"/>
</dbReference>
<accession>A0A1G2U4A9</accession>
<reference evidence="4 5" key="1">
    <citation type="journal article" date="2016" name="Nat. Commun.">
        <title>Thousands of microbial genomes shed light on interconnected biogeochemical processes in an aquifer system.</title>
        <authorList>
            <person name="Anantharaman K."/>
            <person name="Brown C.T."/>
            <person name="Hug L.A."/>
            <person name="Sharon I."/>
            <person name="Castelle C.J."/>
            <person name="Probst A.J."/>
            <person name="Thomas B.C."/>
            <person name="Singh A."/>
            <person name="Wilkins M.J."/>
            <person name="Karaoz U."/>
            <person name="Brodie E.L."/>
            <person name="Williams K.H."/>
            <person name="Hubbard S.S."/>
            <person name="Banfield J.F."/>
        </authorList>
    </citation>
    <scope>NUCLEOTIDE SEQUENCE [LARGE SCALE GENOMIC DNA]</scope>
</reference>
<dbReference type="EMBL" id="MHWD01000011">
    <property type="protein sequence ID" value="OHB04309.1"/>
    <property type="molecule type" value="Genomic_DNA"/>
</dbReference>
<dbReference type="GO" id="GO:0009294">
    <property type="term" value="P:DNA-mediated transformation"/>
    <property type="evidence" value="ECO:0007669"/>
    <property type="project" value="InterPro"/>
</dbReference>
<dbReference type="InterPro" id="IPR003488">
    <property type="entry name" value="DprA"/>
</dbReference>
<feature type="domain" description="DprA winged helix" evidence="3">
    <location>
        <begin position="233"/>
        <end position="280"/>
    </location>
</feature>
<name>A0A1G2U4A9_9BACT</name>
<organism evidence="4 5">
    <name type="scientific">Candidatus Zambryskibacteria bacterium RIFCSPLOWO2_01_FULL_43_17</name>
    <dbReference type="NCBI Taxonomy" id="1802760"/>
    <lineage>
        <taxon>Bacteria</taxon>
        <taxon>Candidatus Zambryskiibacteriota</taxon>
    </lineage>
</organism>
<feature type="domain" description="Smf/DprA SLOG" evidence="2">
    <location>
        <begin position="5"/>
        <end position="216"/>
    </location>
</feature>
<dbReference type="InterPro" id="IPR036388">
    <property type="entry name" value="WH-like_DNA-bd_sf"/>
</dbReference>
<dbReference type="Gene3D" id="3.40.50.450">
    <property type="match status" value="1"/>
</dbReference>
<dbReference type="AlphaFoldDB" id="A0A1G2U4A9"/>
<evidence type="ECO:0000313" key="4">
    <source>
        <dbReference type="EMBL" id="OHB04309.1"/>
    </source>
</evidence>
<proteinExistence type="inferred from homology"/>
<sequence>MAYQIRTLSNSEFPPKLREIPDVPKRLFYAGNLPTEGNRILCIVGARKYTQYGKEALEALIEGLRGYPITIVSGLALGTDSLAHRAALKNKIQTIAVPGSGLEPKVIYPSSHARLADEIVSSGGGLLSEFDNDFRATLWSFPKRNRIMAGMSDAVLVTEAELKSGTLITSRLATDYNREVMTVPGSIFSKNSEGPHMLIRLGATPITKSEDVIRALGLELKPENSKSHDISYDSLSMDERKIVEKLREPMSRDELIRSIGMPASDINMILTAMEIKGIVTENMGEIHLC</sequence>
<dbReference type="Proteomes" id="UP000179283">
    <property type="component" value="Unassembled WGS sequence"/>
</dbReference>
<dbReference type="SUPFAM" id="SSF102405">
    <property type="entry name" value="MCP/YpsA-like"/>
    <property type="match status" value="1"/>
</dbReference>
<evidence type="ECO:0000313" key="5">
    <source>
        <dbReference type="Proteomes" id="UP000179283"/>
    </source>
</evidence>
<evidence type="ECO:0000256" key="1">
    <source>
        <dbReference type="ARBA" id="ARBA00006525"/>
    </source>
</evidence>
<dbReference type="Pfam" id="PF17782">
    <property type="entry name" value="WHD_DprA"/>
    <property type="match status" value="1"/>
</dbReference>
<dbReference type="NCBIfam" id="TIGR00732">
    <property type="entry name" value="dprA"/>
    <property type="match status" value="1"/>
</dbReference>
<evidence type="ECO:0000259" key="3">
    <source>
        <dbReference type="Pfam" id="PF17782"/>
    </source>
</evidence>
<dbReference type="PANTHER" id="PTHR43022">
    <property type="entry name" value="PROTEIN SMF"/>
    <property type="match status" value="1"/>
</dbReference>
<comment type="similarity">
    <text evidence="1">Belongs to the DprA/Smf family.</text>
</comment>
<dbReference type="PANTHER" id="PTHR43022:SF1">
    <property type="entry name" value="PROTEIN SMF"/>
    <property type="match status" value="1"/>
</dbReference>
<comment type="caution">
    <text evidence="4">The sequence shown here is derived from an EMBL/GenBank/DDBJ whole genome shotgun (WGS) entry which is preliminary data.</text>
</comment>
<dbReference type="Gene3D" id="1.10.10.10">
    <property type="entry name" value="Winged helix-like DNA-binding domain superfamily/Winged helix DNA-binding domain"/>
    <property type="match status" value="1"/>
</dbReference>
<gene>
    <name evidence="4" type="ORF">A2920_03310</name>
</gene>
<evidence type="ECO:0000259" key="2">
    <source>
        <dbReference type="Pfam" id="PF02481"/>
    </source>
</evidence>